<evidence type="ECO:0000256" key="1">
    <source>
        <dbReference type="ARBA" id="ARBA00023015"/>
    </source>
</evidence>
<dbReference type="InterPro" id="IPR046335">
    <property type="entry name" value="LacI/GalR-like_sensor"/>
</dbReference>
<evidence type="ECO:0000313" key="6">
    <source>
        <dbReference type="Proteomes" id="UP000460272"/>
    </source>
</evidence>
<dbReference type="CDD" id="cd01392">
    <property type="entry name" value="HTH_LacI"/>
    <property type="match status" value="1"/>
</dbReference>
<dbReference type="GO" id="GO:0003700">
    <property type="term" value="F:DNA-binding transcription factor activity"/>
    <property type="evidence" value="ECO:0007669"/>
    <property type="project" value="TreeGrafter"/>
</dbReference>
<dbReference type="AlphaFoldDB" id="A0A6P2C385"/>
<evidence type="ECO:0000313" key="5">
    <source>
        <dbReference type="EMBL" id="TVZ05638.1"/>
    </source>
</evidence>
<dbReference type="GO" id="GO:0000976">
    <property type="term" value="F:transcription cis-regulatory region binding"/>
    <property type="evidence" value="ECO:0007669"/>
    <property type="project" value="TreeGrafter"/>
</dbReference>
<proteinExistence type="predicted"/>
<dbReference type="PROSITE" id="PS50932">
    <property type="entry name" value="HTH_LACI_2"/>
    <property type="match status" value="1"/>
</dbReference>
<evidence type="ECO:0000256" key="3">
    <source>
        <dbReference type="ARBA" id="ARBA00023163"/>
    </source>
</evidence>
<evidence type="ECO:0000256" key="2">
    <source>
        <dbReference type="ARBA" id="ARBA00023125"/>
    </source>
</evidence>
<dbReference type="Proteomes" id="UP000460272">
    <property type="component" value="Unassembled WGS sequence"/>
</dbReference>
<gene>
    <name evidence="5" type="ORF">EAS64_14120</name>
</gene>
<dbReference type="CDD" id="cd06267">
    <property type="entry name" value="PBP1_LacI_sugar_binding-like"/>
    <property type="match status" value="1"/>
</dbReference>
<dbReference type="Gene3D" id="3.40.50.2300">
    <property type="match status" value="2"/>
</dbReference>
<feature type="domain" description="HTH lacI-type" evidence="4">
    <location>
        <begin position="2"/>
        <end position="56"/>
    </location>
</feature>
<dbReference type="Gene3D" id="1.10.260.40">
    <property type="entry name" value="lambda repressor-like DNA-binding domains"/>
    <property type="match status" value="1"/>
</dbReference>
<sequence length="339" mass="35451">MATLADVARHAGVAASTVSYVLSGKRPVSDETRERVARSIELLGYQPHAGARALASAKSNVLALVVPLGRDLYVPVMMDIAIAVTTMARRFGYDVLLLTNDEGPAGIQRVATSARADAVILTDVGMEDERIAMVRETGIDAVLIGVPADSDGLNCVDLDFARAGALCVEHLAGLGHREVAFIGEAQGIYQRHIGFAERTLGGIRDAAAQAAMNLVHRPCGASYEAAAGVLARILEERPRTTGLIVQNEAVIPSLLSLLRTAGRIVPEDVSIVAVCPDQVAQQTSPQLSSVNLPAAELGTRAVELLMRRMADGADGEVVLIPPTLTVRGSTGPAAAASRG</sequence>
<keyword evidence="6" id="KW-1185">Reference proteome</keyword>
<accession>A0A6P2C385</accession>
<dbReference type="PANTHER" id="PTHR30146">
    <property type="entry name" value="LACI-RELATED TRANSCRIPTIONAL REPRESSOR"/>
    <property type="match status" value="1"/>
</dbReference>
<evidence type="ECO:0000259" key="4">
    <source>
        <dbReference type="PROSITE" id="PS50932"/>
    </source>
</evidence>
<dbReference type="InterPro" id="IPR000843">
    <property type="entry name" value="HTH_LacI"/>
</dbReference>
<keyword evidence="3" id="KW-0804">Transcription</keyword>
<comment type="caution">
    <text evidence="5">The sequence shown here is derived from an EMBL/GenBank/DDBJ whole genome shotgun (WGS) entry which is preliminary data.</text>
</comment>
<dbReference type="Pfam" id="PF13377">
    <property type="entry name" value="Peripla_BP_3"/>
    <property type="match status" value="1"/>
</dbReference>
<dbReference type="Pfam" id="PF00356">
    <property type="entry name" value="LacI"/>
    <property type="match status" value="1"/>
</dbReference>
<organism evidence="5 6">
    <name type="scientific">Trebonia kvetii</name>
    <dbReference type="NCBI Taxonomy" id="2480626"/>
    <lineage>
        <taxon>Bacteria</taxon>
        <taxon>Bacillati</taxon>
        <taxon>Actinomycetota</taxon>
        <taxon>Actinomycetes</taxon>
        <taxon>Streptosporangiales</taxon>
        <taxon>Treboniaceae</taxon>
        <taxon>Trebonia</taxon>
    </lineage>
</organism>
<reference evidence="5 6" key="1">
    <citation type="submission" date="2018-11" db="EMBL/GenBank/DDBJ databases">
        <title>Trebonia kvetii gen.nov., sp.nov., a novel acidophilic actinobacterium, and proposal of the new actinobacterial family Treboniaceae fam. nov.</title>
        <authorList>
            <person name="Rapoport D."/>
            <person name="Sagova-Mareckova M."/>
            <person name="Sedlacek I."/>
            <person name="Provaznik J."/>
            <person name="Kralova S."/>
            <person name="Pavlinic D."/>
            <person name="Benes V."/>
            <person name="Kopecky J."/>
        </authorList>
    </citation>
    <scope>NUCLEOTIDE SEQUENCE [LARGE SCALE GENOMIC DNA]</scope>
    <source>
        <strain evidence="5 6">15Tr583</strain>
    </source>
</reference>
<name>A0A6P2C385_9ACTN</name>
<dbReference type="OrthoDB" id="252678at2"/>
<keyword evidence="1" id="KW-0805">Transcription regulation</keyword>
<dbReference type="SUPFAM" id="SSF53822">
    <property type="entry name" value="Periplasmic binding protein-like I"/>
    <property type="match status" value="1"/>
</dbReference>
<dbReference type="EMBL" id="RPFW01000002">
    <property type="protein sequence ID" value="TVZ05638.1"/>
    <property type="molecule type" value="Genomic_DNA"/>
</dbReference>
<dbReference type="InterPro" id="IPR028082">
    <property type="entry name" value="Peripla_BP_I"/>
</dbReference>
<dbReference type="InterPro" id="IPR010982">
    <property type="entry name" value="Lambda_DNA-bd_dom_sf"/>
</dbReference>
<protein>
    <submittedName>
        <fullName evidence="5">LacI family transcriptional regulator</fullName>
    </submittedName>
</protein>
<dbReference type="SMART" id="SM00354">
    <property type="entry name" value="HTH_LACI"/>
    <property type="match status" value="1"/>
</dbReference>
<keyword evidence="2" id="KW-0238">DNA-binding</keyword>
<dbReference type="RefSeq" id="WP_145853339.1">
    <property type="nucleotide sequence ID" value="NZ_RPFW01000002.1"/>
</dbReference>
<dbReference type="PANTHER" id="PTHR30146:SF153">
    <property type="entry name" value="LACTOSE OPERON REPRESSOR"/>
    <property type="match status" value="1"/>
</dbReference>
<dbReference type="SUPFAM" id="SSF47413">
    <property type="entry name" value="lambda repressor-like DNA-binding domains"/>
    <property type="match status" value="1"/>
</dbReference>